<accession>A0A561EN73</accession>
<keyword evidence="2" id="KW-1185">Reference proteome</keyword>
<evidence type="ECO:0000313" key="2">
    <source>
        <dbReference type="Proteomes" id="UP000318416"/>
    </source>
</evidence>
<dbReference type="AlphaFoldDB" id="A0A561EN73"/>
<sequence length="80" mass="8525">MEHAPLVQQSTYTHVGEWWVSCCNRIITRVPLTDDSWCPTQEDAEAMAAWHVAGEAGLAPAASAPGPAGPPVQLSLFVPV</sequence>
<name>A0A561EN73_9ACTN</name>
<protein>
    <submittedName>
        <fullName evidence="1">Uncharacterized protein</fullName>
    </submittedName>
</protein>
<gene>
    <name evidence="1" type="ORF">FB465_2069</name>
</gene>
<organism evidence="1 2">
    <name type="scientific">Kitasatospora atroaurantiaca</name>
    <dbReference type="NCBI Taxonomy" id="285545"/>
    <lineage>
        <taxon>Bacteria</taxon>
        <taxon>Bacillati</taxon>
        <taxon>Actinomycetota</taxon>
        <taxon>Actinomycetes</taxon>
        <taxon>Kitasatosporales</taxon>
        <taxon>Streptomycetaceae</taxon>
        <taxon>Kitasatospora</taxon>
    </lineage>
</organism>
<evidence type="ECO:0000313" key="1">
    <source>
        <dbReference type="EMBL" id="TWE17065.1"/>
    </source>
</evidence>
<reference evidence="1 2" key="1">
    <citation type="submission" date="2019-06" db="EMBL/GenBank/DDBJ databases">
        <title>Sequencing the genomes of 1000 actinobacteria strains.</title>
        <authorList>
            <person name="Klenk H.-P."/>
        </authorList>
    </citation>
    <scope>NUCLEOTIDE SEQUENCE [LARGE SCALE GENOMIC DNA]</scope>
    <source>
        <strain evidence="1 2">DSM 41649</strain>
    </source>
</reference>
<comment type="caution">
    <text evidence="1">The sequence shown here is derived from an EMBL/GenBank/DDBJ whole genome shotgun (WGS) entry which is preliminary data.</text>
</comment>
<dbReference type="EMBL" id="VIVR01000001">
    <property type="protein sequence ID" value="TWE17065.1"/>
    <property type="molecule type" value="Genomic_DNA"/>
</dbReference>
<dbReference type="Proteomes" id="UP000318416">
    <property type="component" value="Unassembled WGS sequence"/>
</dbReference>
<proteinExistence type="predicted"/>
<dbReference type="RefSeq" id="WP_145789611.1">
    <property type="nucleotide sequence ID" value="NZ_BAAABR010000089.1"/>
</dbReference>